<evidence type="ECO:0000256" key="2">
    <source>
        <dbReference type="ARBA" id="ARBA00004613"/>
    </source>
</evidence>
<feature type="domain" description="Fibronectin type III-like" evidence="15">
    <location>
        <begin position="766"/>
        <end position="832"/>
    </location>
</feature>
<evidence type="ECO:0000256" key="1">
    <source>
        <dbReference type="ARBA" id="ARBA00000448"/>
    </source>
</evidence>
<keyword evidence="6 14" id="KW-0732">Signal</keyword>
<keyword evidence="7 13" id="KW-0378">Hydrolase</keyword>
<dbReference type="PANTHER" id="PTHR42715:SF5">
    <property type="entry name" value="BETA-GLUCOSIDASE M-RELATED"/>
    <property type="match status" value="1"/>
</dbReference>
<evidence type="ECO:0000256" key="7">
    <source>
        <dbReference type="ARBA" id="ARBA00022801"/>
    </source>
</evidence>
<keyword evidence="12 13" id="KW-0624">Polysaccharide degradation</keyword>
<reference evidence="16 17" key="1">
    <citation type="journal article" date="2018" name="Sci. Rep.">
        <title>Characterisation of pathogen-specific regions and novel effector candidates in Fusarium oxysporum f. sp. cepae.</title>
        <authorList>
            <person name="Armitage A.D."/>
            <person name="Taylor A."/>
            <person name="Sobczyk M.K."/>
            <person name="Baxter L."/>
            <person name="Greenfield B.P."/>
            <person name="Bates H.J."/>
            <person name="Wilson F."/>
            <person name="Jackson A.C."/>
            <person name="Ott S."/>
            <person name="Harrison R.J."/>
            <person name="Clarkson J.P."/>
        </authorList>
    </citation>
    <scope>NUCLEOTIDE SEQUENCE [LARGE SCALE GENOMIC DNA]</scope>
    <source>
        <strain evidence="16 17">Fo_A28</strain>
    </source>
</reference>
<evidence type="ECO:0000256" key="11">
    <source>
        <dbReference type="ARBA" id="ARBA00023295"/>
    </source>
</evidence>
<gene>
    <name evidence="16" type="ORF">BFJ68_g7907</name>
</gene>
<evidence type="ECO:0000256" key="5">
    <source>
        <dbReference type="ARBA" id="ARBA00022525"/>
    </source>
</evidence>
<dbReference type="Pfam" id="PF01915">
    <property type="entry name" value="Glyco_hydro_3_C"/>
    <property type="match status" value="1"/>
</dbReference>
<keyword evidence="11 13" id="KW-0326">Glycosidase</keyword>
<evidence type="ECO:0000256" key="6">
    <source>
        <dbReference type="ARBA" id="ARBA00022729"/>
    </source>
</evidence>
<dbReference type="InterPro" id="IPR036962">
    <property type="entry name" value="Glyco_hydro_3_N_sf"/>
</dbReference>
<dbReference type="Pfam" id="PF14310">
    <property type="entry name" value="Fn3-like"/>
    <property type="match status" value="1"/>
</dbReference>
<dbReference type="GO" id="GO:0005576">
    <property type="term" value="C:extracellular region"/>
    <property type="evidence" value="ECO:0007669"/>
    <property type="project" value="UniProtKB-SubCell"/>
</dbReference>
<dbReference type="SUPFAM" id="SSF51445">
    <property type="entry name" value="(Trans)glycosidases"/>
    <property type="match status" value="1"/>
</dbReference>
<evidence type="ECO:0000313" key="16">
    <source>
        <dbReference type="EMBL" id="RKL12152.1"/>
    </source>
</evidence>
<evidence type="ECO:0000256" key="13">
    <source>
        <dbReference type="RuleBase" id="RU361161"/>
    </source>
</evidence>
<feature type="signal peptide" evidence="14">
    <location>
        <begin position="1"/>
        <end position="21"/>
    </location>
</feature>
<evidence type="ECO:0000256" key="9">
    <source>
        <dbReference type="ARBA" id="ARBA00023180"/>
    </source>
</evidence>
<dbReference type="AlphaFoldDB" id="A0A420R573"/>
<dbReference type="PANTHER" id="PTHR42715">
    <property type="entry name" value="BETA-GLUCOSIDASE"/>
    <property type="match status" value="1"/>
</dbReference>
<keyword evidence="9" id="KW-0325">Glycoprotein</keyword>
<dbReference type="EMBL" id="MRCY01000035">
    <property type="protein sequence ID" value="RKL12152.1"/>
    <property type="molecule type" value="Genomic_DNA"/>
</dbReference>
<dbReference type="Gene3D" id="3.20.20.300">
    <property type="entry name" value="Glycoside hydrolase, family 3, N-terminal domain"/>
    <property type="match status" value="1"/>
</dbReference>
<evidence type="ECO:0000313" key="17">
    <source>
        <dbReference type="Proteomes" id="UP000285860"/>
    </source>
</evidence>
<evidence type="ECO:0000256" key="3">
    <source>
        <dbReference type="ARBA" id="ARBA00004987"/>
    </source>
</evidence>
<protein>
    <recommendedName>
        <fullName evidence="13">beta-glucosidase</fullName>
        <ecNumber evidence="13">3.2.1.21</ecNumber>
    </recommendedName>
</protein>
<dbReference type="UniPathway" id="UPA00696"/>
<evidence type="ECO:0000256" key="4">
    <source>
        <dbReference type="ARBA" id="ARBA00005336"/>
    </source>
</evidence>
<evidence type="ECO:0000256" key="8">
    <source>
        <dbReference type="ARBA" id="ARBA00023001"/>
    </source>
</evidence>
<dbReference type="VEuPathDB" id="FungiDB:FOMG_09157"/>
<dbReference type="Proteomes" id="UP000285860">
    <property type="component" value="Unassembled WGS sequence"/>
</dbReference>
<dbReference type="InterPro" id="IPR017853">
    <property type="entry name" value="GH"/>
</dbReference>
<dbReference type="InterPro" id="IPR026891">
    <property type="entry name" value="Fn3-like"/>
</dbReference>
<dbReference type="PRINTS" id="PR00133">
    <property type="entry name" value="GLHYDRLASE3"/>
</dbReference>
<dbReference type="InterPro" id="IPR050288">
    <property type="entry name" value="Cellulose_deg_GH3"/>
</dbReference>
<keyword evidence="8" id="KW-0136">Cellulose degradation</keyword>
<dbReference type="FunFam" id="2.60.40.10:FF:000757">
    <property type="entry name" value="Beta-glucosidase G"/>
    <property type="match status" value="1"/>
</dbReference>
<organism evidence="16 17">
    <name type="scientific">Fusarium oxysporum</name>
    <name type="common">Fusarium vascular wilt</name>
    <dbReference type="NCBI Taxonomy" id="5507"/>
    <lineage>
        <taxon>Eukaryota</taxon>
        <taxon>Fungi</taxon>
        <taxon>Dikarya</taxon>
        <taxon>Ascomycota</taxon>
        <taxon>Pezizomycotina</taxon>
        <taxon>Sordariomycetes</taxon>
        <taxon>Hypocreomycetidae</taxon>
        <taxon>Hypocreales</taxon>
        <taxon>Nectriaceae</taxon>
        <taxon>Fusarium</taxon>
        <taxon>Fusarium oxysporum species complex</taxon>
    </lineage>
</organism>
<proteinExistence type="inferred from homology"/>
<dbReference type="VEuPathDB" id="FungiDB:HZS61_009103"/>
<dbReference type="PROSITE" id="PS00775">
    <property type="entry name" value="GLYCOSYL_HYDROL_F3"/>
    <property type="match status" value="1"/>
</dbReference>
<comment type="similarity">
    <text evidence="4 13">Belongs to the glycosyl hydrolase 3 family.</text>
</comment>
<dbReference type="VEuPathDB" id="FungiDB:FOC4_g10003808"/>
<dbReference type="GO" id="GO:0008422">
    <property type="term" value="F:beta-glucosidase activity"/>
    <property type="evidence" value="ECO:0007669"/>
    <property type="project" value="UniProtKB-EC"/>
</dbReference>
<comment type="subcellular location">
    <subcellularLocation>
        <location evidence="2">Secreted</location>
    </subcellularLocation>
</comment>
<keyword evidence="5" id="KW-0964">Secreted</keyword>
<dbReference type="InterPro" id="IPR019800">
    <property type="entry name" value="Glyco_hydro_3_AS"/>
</dbReference>
<evidence type="ECO:0000256" key="14">
    <source>
        <dbReference type="SAM" id="SignalP"/>
    </source>
</evidence>
<dbReference type="Pfam" id="PF00933">
    <property type="entry name" value="Glyco_hydro_3"/>
    <property type="match status" value="1"/>
</dbReference>
<evidence type="ECO:0000259" key="15">
    <source>
        <dbReference type="SMART" id="SM01217"/>
    </source>
</evidence>
<comment type="catalytic activity">
    <reaction evidence="1 13">
        <text>Hydrolysis of terminal, non-reducing beta-D-glucosyl residues with release of beta-D-glucose.</text>
        <dbReference type="EC" id="3.2.1.21"/>
    </reaction>
</comment>
<dbReference type="InterPro" id="IPR002772">
    <property type="entry name" value="Glyco_hydro_3_C"/>
</dbReference>
<dbReference type="SUPFAM" id="SSF52279">
    <property type="entry name" value="Beta-D-glucan exohydrolase, C-terminal domain"/>
    <property type="match status" value="1"/>
</dbReference>
<dbReference type="SMART" id="SM01217">
    <property type="entry name" value="Fn3_like"/>
    <property type="match status" value="1"/>
</dbReference>
<dbReference type="VEuPathDB" id="FungiDB:FOZG_14668"/>
<dbReference type="VEuPathDB" id="FungiDB:FOXG_14550"/>
<dbReference type="VEuPathDB" id="FungiDB:FOIG_09828"/>
<accession>A0A420R573</accession>
<feature type="chain" id="PRO_5019576069" description="beta-glucosidase" evidence="14">
    <location>
        <begin position="22"/>
        <end position="843"/>
    </location>
</feature>
<keyword evidence="10 13" id="KW-0119">Carbohydrate metabolism</keyword>
<dbReference type="InterPro" id="IPR036881">
    <property type="entry name" value="Glyco_hydro_3_C_sf"/>
</dbReference>
<dbReference type="Gene3D" id="2.60.40.10">
    <property type="entry name" value="Immunoglobulins"/>
    <property type="match status" value="1"/>
</dbReference>
<dbReference type="InterPro" id="IPR001764">
    <property type="entry name" value="Glyco_hydro_3_N"/>
</dbReference>
<sequence length="843" mass="90856">MAVPSVSHLLSFLALFAIAAAQIPGNLPIDEAEKQYLESLPPDKLAEILKIYEQGIAGQYPASPDVIEAQELIWSYGQSPPVYPTREFNPSHLLRRAAPGKGLGDWSSAYQQASALVAQMSIKEKVAVTSGQTTVTNGCAGMIPGVQRLGFPGMCLSDGPNGLREVEAVNGYASAITVGAAWNKELALARGYHMGLEAKSKGVNNLLGPTVGPLGRTVLGGRNWESFSVDPYLCGVMGAQTVLGIQENVIATAKHFIVNEQETNRNPNTFGMGNASISVTLDDKTMHELYLWPFQDVVRAGVGSVMCSYNRINGSHGCQNSYTQNGLLKTELAFQGFVISDYGALHSGTASANAGMDVTTPFAEIWGGNISKAIANGTMEESRLDDMVTRILASWFKYAQFEPGTGIVPDVSEPHKVISSISHKSKKTIFQGAVEGVVLVKNFNNTLPLKKPKILSLFGYDAHAPLKNTPEGVNTKQNLGFQSVNVTDEEMQGLFMGIGQLPGAARLGTLVSGGGSPSIVPAYINSPHEAFQQRALQDSTFLVWDFESQDPVYANAASDACIVFINEFAAEGSDRSTLADPWSDQLVKNVAAKCPNTIVSIHNAGTRLVDQWIDNPNVTAVVFAHLPGQDAGSSLVEIMYGDQAPSGRLPYTVAKNESDYGDLLLPVTADNTSTYYTSANFTEGVYIDYRRFDALNITPRYEFGFGLTYTTFEYADLKLSVTARGANASTFPPPTPVTQGGSESLWDILAIIYVDVKNTGAVAASEVPQLYVGIPNAPAKQLRGFEKVPLQPEESKTASFSLTRRDLSIWDVVQQSWVLQEGEYKIYVGASSRDVRLTGSFVL</sequence>
<dbReference type="GO" id="GO:0030245">
    <property type="term" value="P:cellulose catabolic process"/>
    <property type="evidence" value="ECO:0007669"/>
    <property type="project" value="UniProtKB-UniPathway"/>
</dbReference>
<dbReference type="FunFam" id="3.20.20.300:FF:000002">
    <property type="entry name" value="Probable beta-glucosidase"/>
    <property type="match status" value="1"/>
</dbReference>
<comment type="pathway">
    <text evidence="3 13">Glycan metabolism; cellulose degradation.</text>
</comment>
<comment type="caution">
    <text evidence="16">The sequence shown here is derived from an EMBL/GenBank/DDBJ whole genome shotgun (WGS) entry which is preliminary data.</text>
</comment>
<dbReference type="InterPro" id="IPR013783">
    <property type="entry name" value="Ig-like_fold"/>
</dbReference>
<dbReference type="Gene3D" id="3.40.50.1700">
    <property type="entry name" value="Glycoside hydrolase family 3 C-terminal domain"/>
    <property type="match status" value="1"/>
</dbReference>
<evidence type="ECO:0000256" key="12">
    <source>
        <dbReference type="ARBA" id="ARBA00023326"/>
    </source>
</evidence>
<name>A0A420R573_FUSOX</name>
<evidence type="ECO:0000256" key="10">
    <source>
        <dbReference type="ARBA" id="ARBA00023277"/>
    </source>
</evidence>
<dbReference type="VEuPathDB" id="FungiDB:FOC1_g10003233"/>
<dbReference type="EC" id="3.2.1.21" evidence="13"/>